<reference evidence="2" key="1">
    <citation type="journal article" date="2019" name="Int. J. Syst. Evol. Microbiol.">
        <title>The Global Catalogue of Microorganisms (GCM) 10K type strain sequencing project: providing services to taxonomists for standard genome sequencing and annotation.</title>
        <authorList>
            <consortium name="The Broad Institute Genomics Platform"/>
            <consortium name="The Broad Institute Genome Sequencing Center for Infectious Disease"/>
            <person name="Wu L."/>
            <person name="Ma J."/>
        </authorList>
    </citation>
    <scope>NUCLEOTIDE SEQUENCE [LARGE SCALE GENOMIC DNA]</scope>
    <source>
        <strain evidence="2">JCM 31290</strain>
    </source>
</reference>
<comment type="caution">
    <text evidence="1">The sequence shown here is derived from an EMBL/GenBank/DDBJ whole genome shotgun (WGS) entry which is preliminary data.</text>
</comment>
<evidence type="ECO:0000313" key="1">
    <source>
        <dbReference type="EMBL" id="GAA4335222.1"/>
    </source>
</evidence>
<name>A0ABP8H6W6_9ACTN</name>
<organism evidence="1 2">
    <name type="scientific">Streptomyces venetus</name>
    <dbReference type="NCBI Taxonomy" id="1701086"/>
    <lineage>
        <taxon>Bacteria</taxon>
        <taxon>Bacillati</taxon>
        <taxon>Actinomycetota</taxon>
        <taxon>Actinomycetes</taxon>
        <taxon>Kitasatosporales</taxon>
        <taxon>Streptomycetaceae</taxon>
        <taxon>Streptomyces</taxon>
    </lineage>
</organism>
<gene>
    <name evidence="1" type="ORF">GCM10023086_67560</name>
</gene>
<sequence>MLDRRDAGQAEPVSSAPSGLLVQVRHALAQAGFHLVAGDAEEGRPGLAVRDVPAGVLVRWTASDWFASLVMDQPGASGDSMQAVVQAAVSGLLVQLGHTVTGPSDGGDLLVLA</sequence>
<protein>
    <submittedName>
        <fullName evidence="1">Uncharacterized protein</fullName>
    </submittedName>
</protein>
<dbReference type="EMBL" id="BAABET010000013">
    <property type="protein sequence ID" value="GAA4335222.1"/>
    <property type="molecule type" value="Genomic_DNA"/>
</dbReference>
<dbReference type="Proteomes" id="UP001501115">
    <property type="component" value="Unassembled WGS sequence"/>
</dbReference>
<keyword evidence="2" id="KW-1185">Reference proteome</keyword>
<proteinExistence type="predicted"/>
<evidence type="ECO:0000313" key="2">
    <source>
        <dbReference type="Proteomes" id="UP001501115"/>
    </source>
</evidence>
<accession>A0ABP8H6W6</accession>